<feature type="signal peptide" evidence="1">
    <location>
        <begin position="1"/>
        <end position="19"/>
    </location>
</feature>
<proteinExistence type="predicted"/>
<comment type="caution">
    <text evidence="3">The sequence shown here is derived from an EMBL/GenBank/DDBJ whole genome shotgun (WGS) entry which is preliminary data.</text>
</comment>
<reference evidence="3 4" key="1">
    <citation type="submission" date="2024-09" db="EMBL/GenBank/DDBJ databases">
        <authorList>
            <person name="Sun Q."/>
            <person name="Mori K."/>
        </authorList>
    </citation>
    <scope>NUCLEOTIDE SEQUENCE [LARGE SCALE GENOMIC DNA]</scope>
    <source>
        <strain evidence="3 4">NCAIM B.02415</strain>
    </source>
</reference>
<dbReference type="RefSeq" id="WP_377022357.1">
    <property type="nucleotide sequence ID" value="NZ_JBHLTS010000021.1"/>
</dbReference>
<dbReference type="InterPro" id="IPR036866">
    <property type="entry name" value="RibonucZ/Hydroxyglut_hydro"/>
</dbReference>
<dbReference type="SUPFAM" id="SSF56281">
    <property type="entry name" value="Metallo-hydrolase/oxidoreductase"/>
    <property type="match status" value="1"/>
</dbReference>
<dbReference type="Gene3D" id="3.60.15.10">
    <property type="entry name" value="Ribonuclease Z/Hydroxyacylglutathione hydrolase-like"/>
    <property type="match status" value="1"/>
</dbReference>
<evidence type="ECO:0000313" key="4">
    <source>
        <dbReference type="Proteomes" id="UP001589828"/>
    </source>
</evidence>
<name>A0ABV6L4U8_9SPHI</name>
<organism evidence="3 4">
    <name type="scientific">Mucilaginibacter angelicae</name>
    <dbReference type="NCBI Taxonomy" id="869718"/>
    <lineage>
        <taxon>Bacteria</taxon>
        <taxon>Pseudomonadati</taxon>
        <taxon>Bacteroidota</taxon>
        <taxon>Sphingobacteriia</taxon>
        <taxon>Sphingobacteriales</taxon>
        <taxon>Sphingobacteriaceae</taxon>
        <taxon>Mucilaginibacter</taxon>
    </lineage>
</organism>
<evidence type="ECO:0000256" key="1">
    <source>
        <dbReference type="SAM" id="SignalP"/>
    </source>
</evidence>
<dbReference type="InterPro" id="IPR052159">
    <property type="entry name" value="Competence_DNA_uptake"/>
</dbReference>
<gene>
    <name evidence="3" type="ORF">ACFFGT_09865</name>
</gene>
<dbReference type="EMBL" id="JBHLTS010000021">
    <property type="protein sequence ID" value="MFC0514509.1"/>
    <property type="molecule type" value="Genomic_DNA"/>
</dbReference>
<dbReference type="PANTHER" id="PTHR30619">
    <property type="entry name" value="DNA INTERNALIZATION/COMPETENCE PROTEIN COMEC/REC2"/>
    <property type="match status" value="1"/>
</dbReference>
<protein>
    <submittedName>
        <fullName evidence="3">ComEC/Rec2 family competence protein</fullName>
    </submittedName>
</protein>
<keyword evidence="4" id="KW-1185">Reference proteome</keyword>
<dbReference type="PANTHER" id="PTHR30619:SF1">
    <property type="entry name" value="RECOMBINATION PROTEIN 2"/>
    <property type="match status" value="1"/>
</dbReference>
<sequence>MKIYLISLLLTCCTYAGFAQQELRIHHINVKNGDATLIGIYDNGTQKYTRTMLIDGGSASPGERLLPYLKQTLNSDHPKLNYVALTHYHDDHYTGLLAIKDGDLQADSVIDQGGYQMNDIFPNQTLPDTHEVKPGAMVVYTGWTSALTKAVANDYVRGHVTGLFHYGNTAESDLGHKLLLGTIQGIPVTLECVAGWGNTLNGSGITSDLSPTRTNANNFSLAFILNYGQFRYFIGGDLGGDRKSPYIDQETPLTTYLNKDFPSAWSWNHTKQAAGHICGFKANHHGSEHSNSIAFIQGMSPAITVVSAGEQKSWKLPRPDYLQHFSDETPLSVWTTVSNEVYNKGIYVTNLYDFEGIPSKTTAMETFANKPGVSFDYGNATTEAYSSYMIKIKPDGINQKSQFQVYRVDNSGSSTVLLANFLCHSL</sequence>
<evidence type="ECO:0000259" key="2">
    <source>
        <dbReference type="Pfam" id="PF00753"/>
    </source>
</evidence>
<accession>A0ABV6L4U8</accession>
<evidence type="ECO:0000313" key="3">
    <source>
        <dbReference type="EMBL" id="MFC0514509.1"/>
    </source>
</evidence>
<dbReference type="Pfam" id="PF00753">
    <property type="entry name" value="Lactamase_B"/>
    <property type="match status" value="1"/>
</dbReference>
<dbReference type="Proteomes" id="UP001589828">
    <property type="component" value="Unassembled WGS sequence"/>
</dbReference>
<feature type="domain" description="Metallo-beta-lactamase" evidence="2">
    <location>
        <begin position="50"/>
        <end position="100"/>
    </location>
</feature>
<feature type="chain" id="PRO_5046870026" evidence="1">
    <location>
        <begin position="20"/>
        <end position="426"/>
    </location>
</feature>
<keyword evidence="1" id="KW-0732">Signal</keyword>
<dbReference type="InterPro" id="IPR001279">
    <property type="entry name" value="Metallo-B-lactamas"/>
</dbReference>